<evidence type="ECO:0000256" key="1">
    <source>
        <dbReference type="ARBA" id="ARBA00001917"/>
    </source>
</evidence>
<keyword evidence="5" id="KW-0560">Oxidoreductase</keyword>
<dbReference type="Proteomes" id="UP000241769">
    <property type="component" value="Unassembled WGS sequence"/>
</dbReference>
<protein>
    <submittedName>
        <fullName evidence="7">Putative oxidoreductase</fullName>
    </submittedName>
</protein>
<keyword evidence="8" id="KW-1185">Reference proteome</keyword>
<evidence type="ECO:0000256" key="3">
    <source>
        <dbReference type="ARBA" id="ARBA00022630"/>
    </source>
</evidence>
<proteinExistence type="inferred from homology"/>
<keyword evidence="3" id="KW-0285">Flavoprotein</keyword>
<dbReference type="OrthoDB" id="10265891at2759"/>
<dbReference type="SUPFAM" id="SSF51412">
    <property type="entry name" value="Inosine monophosphate dehydrogenase (IMPDH)"/>
    <property type="match status" value="1"/>
</dbReference>
<evidence type="ECO:0000256" key="5">
    <source>
        <dbReference type="ARBA" id="ARBA00023002"/>
    </source>
</evidence>
<evidence type="ECO:0000256" key="2">
    <source>
        <dbReference type="ARBA" id="ARBA00009881"/>
    </source>
</evidence>
<dbReference type="GO" id="GO:0018580">
    <property type="term" value="F:nitronate monooxygenase activity"/>
    <property type="evidence" value="ECO:0007669"/>
    <property type="project" value="InterPro"/>
</dbReference>
<gene>
    <name evidence="7" type="ORF">PROFUN_05775</name>
</gene>
<comment type="cofactor">
    <cofactor evidence="1">
        <name>FMN</name>
        <dbReference type="ChEBI" id="CHEBI:58210"/>
    </cofactor>
</comment>
<dbReference type="PANTHER" id="PTHR42747:SF3">
    <property type="entry name" value="NITRONATE MONOOXYGENASE-RELATED"/>
    <property type="match status" value="1"/>
</dbReference>
<reference evidence="7 8" key="1">
    <citation type="journal article" date="2018" name="Genome Biol. Evol.">
        <title>Multiple Roots of Fruiting Body Formation in Amoebozoa.</title>
        <authorList>
            <person name="Hillmann F."/>
            <person name="Forbes G."/>
            <person name="Novohradska S."/>
            <person name="Ferling I."/>
            <person name="Riege K."/>
            <person name="Groth M."/>
            <person name="Westermann M."/>
            <person name="Marz M."/>
            <person name="Spaller T."/>
            <person name="Winckler T."/>
            <person name="Schaap P."/>
            <person name="Glockner G."/>
        </authorList>
    </citation>
    <scope>NUCLEOTIDE SEQUENCE [LARGE SCALE GENOMIC DNA]</scope>
    <source>
        <strain evidence="7 8">Jena</strain>
    </source>
</reference>
<accession>A0A2P6NPX3</accession>
<dbReference type="EMBL" id="MDYQ01000036">
    <property type="protein sequence ID" value="PRP86004.1"/>
    <property type="molecule type" value="Genomic_DNA"/>
</dbReference>
<dbReference type="InParanoid" id="A0A2P6NPX3"/>
<dbReference type="CDD" id="cd04730">
    <property type="entry name" value="NPD_like"/>
    <property type="match status" value="1"/>
</dbReference>
<evidence type="ECO:0000256" key="4">
    <source>
        <dbReference type="ARBA" id="ARBA00022643"/>
    </source>
</evidence>
<dbReference type="PANTHER" id="PTHR42747">
    <property type="entry name" value="NITRONATE MONOOXYGENASE-RELATED"/>
    <property type="match status" value="1"/>
</dbReference>
<evidence type="ECO:0000313" key="7">
    <source>
        <dbReference type="EMBL" id="PRP86004.1"/>
    </source>
</evidence>
<dbReference type="FunCoup" id="A0A2P6NPX3">
    <property type="interactions" value="3"/>
</dbReference>
<comment type="caution">
    <text evidence="7">The sequence shown here is derived from an EMBL/GenBank/DDBJ whole genome shotgun (WGS) entry which is preliminary data.</text>
</comment>
<name>A0A2P6NPX3_9EUKA</name>
<dbReference type="AlphaFoldDB" id="A0A2P6NPX3"/>
<dbReference type="STRING" id="1890364.A0A2P6NPX3"/>
<organism evidence="7 8">
    <name type="scientific">Planoprotostelium fungivorum</name>
    <dbReference type="NCBI Taxonomy" id="1890364"/>
    <lineage>
        <taxon>Eukaryota</taxon>
        <taxon>Amoebozoa</taxon>
        <taxon>Evosea</taxon>
        <taxon>Variosea</taxon>
        <taxon>Cavosteliida</taxon>
        <taxon>Cavosteliaceae</taxon>
        <taxon>Planoprotostelium</taxon>
    </lineage>
</organism>
<comment type="similarity">
    <text evidence="2">Belongs to the nitronate monooxygenase family. NMO class I subfamily.</text>
</comment>
<dbReference type="InterPro" id="IPR013785">
    <property type="entry name" value="Aldolase_TIM"/>
</dbReference>
<dbReference type="InterPro" id="IPR004136">
    <property type="entry name" value="NMO"/>
</dbReference>
<keyword evidence="6" id="KW-0503">Monooxygenase</keyword>
<dbReference type="Gene3D" id="3.20.20.70">
    <property type="entry name" value="Aldolase class I"/>
    <property type="match status" value="1"/>
</dbReference>
<evidence type="ECO:0000313" key="8">
    <source>
        <dbReference type="Proteomes" id="UP000241769"/>
    </source>
</evidence>
<dbReference type="Pfam" id="PF03060">
    <property type="entry name" value="NMO"/>
    <property type="match status" value="1"/>
</dbReference>
<keyword evidence="4" id="KW-0288">FMN</keyword>
<sequence length="332" mass="36353">MSLSTLRLRVPLIVAPMAGGPSSPQLVAATCESGALGFLGAAYLSPSQIIHQSEDIRRLTEKPFGINLFCPNPAFDPHTFPKEIIQRGKERLEPFLREMGAATPNLDPPFDEDFYRQFDAVLEARPAVLSFVFGALPEDCSRRAREKGILLIGKATCMEEVDKLSQSGGIDAVVLQGVEAGGHRGIFDHKAPDPNIKTHDLLNQCVSSPQYKDLYKIAAGGIMSAEDIRRALESGADAVQMGTAFLACEEAGTSAPYKRALLASEERKTRITRAYSGRLARGLIRPFMDEMEKEEILPFPIQNSLTKPLRAACLKNDTDKYMSLSGLGRRET</sequence>
<evidence type="ECO:0000256" key="6">
    <source>
        <dbReference type="ARBA" id="ARBA00023033"/>
    </source>
</evidence>